<reference evidence="6 7" key="1">
    <citation type="submission" date="2020-08" db="EMBL/GenBank/DDBJ databases">
        <title>Aquariorum lacteus gen. nov., sp. nov., a new member of the family Comamonadaceae, isolated from freshwater aquarium.</title>
        <authorList>
            <person name="Chun S.-J."/>
        </authorList>
    </citation>
    <scope>NUCLEOTIDE SEQUENCE [LARGE SCALE GENOMIC DNA]</scope>
    <source>
        <strain evidence="6 7">SJAQ100</strain>
    </source>
</reference>
<dbReference type="InterPro" id="IPR020568">
    <property type="entry name" value="Ribosomal_Su5_D2-typ_SF"/>
</dbReference>
<dbReference type="PIRSF" id="PIRSF004884">
    <property type="entry name" value="Sugar_kin_arch"/>
    <property type="match status" value="1"/>
</dbReference>
<dbReference type="EMBL" id="JACIVI010000001">
    <property type="protein sequence ID" value="MBB1160734.1"/>
    <property type="molecule type" value="Genomic_DNA"/>
</dbReference>
<proteinExistence type="predicted"/>
<feature type="region of interest" description="Disordered" evidence="3">
    <location>
        <begin position="1"/>
        <end position="20"/>
    </location>
</feature>
<evidence type="ECO:0000313" key="7">
    <source>
        <dbReference type="Proteomes" id="UP000586093"/>
    </source>
</evidence>
<dbReference type="GO" id="GO:0005524">
    <property type="term" value="F:ATP binding"/>
    <property type="evidence" value="ECO:0007669"/>
    <property type="project" value="InterPro"/>
</dbReference>
<dbReference type="NCBIfam" id="TIGR00144">
    <property type="entry name" value="beta_RFAP_syn"/>
    <property type="match status" value="1"/>
</dbReference>
<evidence type="ECO:0000256" key="1">
    <source>
        <dbReference type="ARBA" id="ARBA00022679"/>
    </source>
</evidence>
<evidence type="ECO:0000259" key="5">
    <source>
        <dbReference type="Pfam" id="PF08544"/>
    </source>
</evidence>
<dbReference type="AlphaFoldDB" id="A0A839HSE2"/>
<evidence type="ECO:0000256" key="3">
    <source>
        <dbReference type="SAM" id="MobiDB-lite"/>
    </source>
</evidence>
<keyword evidence="2" id="KW-0418">Kinase</keyword>
<dbReference type="GO" id="GO:0016301">
    <property type="term" value="F:kinase activity"/>
    <property type="evidence" value="ECO:0007669"/>
    <property type="project" value="UniProtKB-KW"/>
</dbReference>
<evidence type="ECO:0000259" key="4">
    <source>
        <dbReference type="Pfam" id="PF00288"/>
    </source>
</evidence>
<dbReference type="Pfam" id="PF08544">
    <property type="entry name" value="GHMP_kinases_C"/>
    <property type="match status" value="1"/>
</dbReference>
<accession>A0A839HSE2</accession>
<organism evidence="6 7">
    <name type="scientific">Aquariibacter albus</name>
    <dbReference type="NCBI Taxonomy" id="2759899"/>
    <lineage>
        <taxon>Bacteria</taxon>
        <taxon>Pseudomonadati</taxon>
        <taxon>Pseudomonadota</taxon>
        <taxon>Betaproteobacteria</taxon>
        <taxon>Burkholderiales</taxon>
        <taxon>Sphaerotilaceae</taxon>
        <taxon>Aquariibacter</taxon>
    </lineage>
</organism>
<dbReference type="RefSeq" id="WP_182660953.1">
    <property type="nucleotide sequence ID" value="NZ_JACIVI010000001.1"/>
</dbReference>
<comment type="caution">
    <text evidence="6">The sequence shown here is derived from an EMBL/GenBank/DDBJ whole genome shotgun (WGS) entry which is preliminary data.</text>
</comment>
<protein>
    <submittedName>
        <fullName evidence="6">Beta-ribofuranosylaminobenzene 5'-phosphate synthase</fullName>
    </submittedName>
</protein>
<dbReference type="InterPro" id="IPR013750">
    <property type="entry name" value="GHMP_kinase_C_dom"/>
</dbReference>
<evidence type="ECO:0000256" key="2">
    <source>
        <dbReference type="ARBA" id="ARBA00022777"/>
    </source>
</evidence>
<dbReference type="Pfam" id="PF00288">
    <property type="entry name" value="GHMP_kinases_N"/>
    <property type="match status" value="1"/>
</dbReference>
<feature type="domain" description="GHMP kinase C-terminal" evidence="5">
    <location>
        <begin position="244"/>
        <end position="332"/>
    </location>
</feature>
<feature type="domain" description="GHMP kinase N-terminal" evidence="4">
    <location>
        <begin position="100"/>
        <end position="157"/>
    </location>
</feature>
<gene>
    <name evidence="6" type="ORF">H4F90_01900</name>
</gene>
<dbReference type="InterPro" id="IPR014721">
    <property type="entry name" value="Ribsml_uS5_D2-typ_fold_subgr"/>
</dbReference>
<dbReference type="PANTHER" id="PTHR20861">
    <property type="entry name" value="HOMOSERINE/4-DIPHOSPHOCYTIDYL-2-C-METHYL-D-ERYTHRITOL KINASE"/>
    <property type="match status" value="1"/>
</dbReference>
<feature type="compositionally biased region" description="Basic and acidic residues" evidence="3">
    <location>
        <begin position="1"/>
        <end position="11"/>
    </location>
</feature>
<dbReference type="PANTHER" id="PTHR20861:SF6">
    <property type="entry name" value="BETA-RIBOFURANOSYLPHENOL 5'-PHOSPHATE SYNTHASE"/>
    <property type="match status" value="1"/>
</dbReference>
<keyword evidence="1" id="KW-0808">Transferase</keyword>
<name>A0A839HSE2_9BURK</name>
<dbReference type="InterPro" id="IPR006204">
    <property type="entry name" value="GHMP_kinase_N_dom"/>
</dbReference>
<evidence type="ECO:0000313" key="6">
    <source>
        <dbReference type="EMBL" id="MBB1160734.1"/>
    </source>
</evidence>
<sequence length="372" mass="38116">MDRRAPPDRPTSEPPGSCPPAAVEVRAPGRLHLGFLDPAATLGRRFGSLGLVIGGFETVVRLAPLDDPTASCDRVEAAGPAALAERERAAAHLAALRLRLPGPRRAPMQLTLQQVLPAHAGFGSGTQLALAVGRAYASFQGLELDTPALARLLGRGLRSGVGIAGFDQGGLLLDGGPGRDGQPAPLLARLALPADWRVLLVLDPQQTGLAGELERSALASLPPLRQAEAAALCHEVLMRVLPSAADGDFAAFAQGVSAVQALLGAHFAPAQSGRAYLSERVADLMDALAREAPRQLGLPAGLGQSSWGPTGFAILPSQAAAERLVAALRAAGRVPEGLRLQVVAPRNEGAALRLLPAGACVPPPGNPTAVAA</sequence>
<dbReference type="Gene3D" id="3.30.230.10">
    <property type="match status" value="1"/>
</dbReference>
<dbReference type="Proteomes" id="UP000586093">
    <property type="component" value="Unassembled WGS sequence"/>
</dbReference>
<dbReference type="SUPFAM" id="SSF54211">
    <property type="entry name" value="Ribosomal protein S5 domain 2-like"/>
    <property type="match status" value="1"/>
</dbReference>
<dbReference type="InterPro" id="IPR004422">
    <property type="entry name" value="RFAP_synthase"/>
</dbReference>
<keyword evidence="7" id="KW-1185">Reference proteome</keyword>